<dbReference type="AlphaFoldDB" id="A0A1X2GGT1"/>
<dbReference type="InterPro" id="IPR036754">
    <property type="entry name" value="YbaK/aa-tRNA-synt-asso_dom_sf"/>
</dbReference>
<dbReference type="CDD" id="cd04332">
    <property type="entry name" value="YbaK_like"/>
    <property type="match status" value="1"/>
</dbReference>
<dbReference type="Proteomes" id="UP000242146">
    <property type="component" value="Unassembled WGS sequence"/>
</dbReference>
<dbReference type="PANTHER" id="PTHR30411:SF4">
    <property type="entry name" value="YBAK_AMINOACYL-TRNA SYNTHETASE-ASSOCIATED DOMAIN-CONTAINING PROTEIN"/>
    <property type="match status" value="1"/>
</dbReference>
<dbReference type="STRING" id="101127.A0A1X2GGT1"/>
<protein>
    <submittedName>
        <fullName evidence="1">Uncharacterized protein</fullName>
    </submittedName>
</protein>
<dbReference type="Gene3D" id="3.90.960.10">
    <property type="entry name" value="YbaK/aminoacyl-tRNA synthetase-associated domain"/>
    <property type="match status" value="1"/>
</dbReference>
<sequence length="229" mass="25699">MTLTVADLPLHQQKALMDMTSAVNDLFATYQKEYQSLWPATCDPSVLQDAPESVTQVSNGADALGLSAVSRFVEVESDYYSWEVQRRSFRVLAPSRAHMCKSLIMENTRCTHTNYDDPLYSRYYCIYDTPVNTQVLLNYARDLNNRTISKKHYNFRMADENVSYELTGYKSGGVCAIGMKCNVPIILAGCILQLNPPVMFLGAGHVDWKIGVPVQDFIDKTGCLVANLD</sequence>
<gene>
    <name evidence="1" type="ORF">DM01DRAFT_1322476</name>
</gene>
<comment type="caution">
    <text evidence="1">The sequence shown here is derived from an EMBL/GenBank/DDBJ whole genome shotgun (WGS) entry which is preliminary data.</text>
</comment>
<evidence type="ECO:0000313" key="2">
    <source>
        <dbReference type="Proteomes" id="UP000242146"/>
    </source>
</evidence>
<dbReference type="SUPFAM" id="SSF55826">
    <property type="entry name" value="YbaK/ProRS associated domain"/>
    <property type="match status" value="1"/>
</dbReference>
<proteinExistence type="predicted"/>
<organism evidence="1 2">
    <name type="scientific">Hesseltinella vesiculosa</name>
    <dbReference type="NCBI Taxonomy" id="101127"/>
    <lineage>
        <taxon>Eukaryota</taxon>
        <taxon>Fungi</taxon>
        <taxon>Fungi incertae sedis</taxon>
        <taxon>Mucoromycota</taxon>
        <taxon>Mucoromycotina</taxon>
        <taxon>Mucoromycetes</taxon>
        <taxon>Mucorales</taxon>
        <taxon>Cunninghamellaceae</taxon>
        <taxon>Hesseltinella</taxon>
    </lineage>
</organism>
<name>A0A1X2GGT1_9FUNG</name>
<accession>A0A1X2GGT1</accession>
<keyword evidence="2" id="KW-1185">Reference proteome</keyword>
<reference evidence="1 2" key="1">
    <citation type="submission" date="2016-07" db="EMBL/GenBank/DDBJ databases">
        <title>Pervasive Adenine N6-methylation of Active Genes in Fungi.</title>
        <authorList>
            <consortium name="DOE Joint Genome Institute"/>
            <person name="Mondo S.J."/>
            <person name="Dannebaum R.O."/>
            <person name="Kuo R.C."/>
            <person name="Labutti K."/>
            <person name="Haridas S."/>
            <person name="Kuo A."/>
            <person name="Salamov A."/>
            <person name="Ahrendt S.R."/>
            <person name="Lipzen A."/>
            <person name="Sullivan W."/>
            <person name="Andreopoulos W.B."/>
            <person name="Clum A."/>
            <person name="Lindquist E."/>
            <person name="Daum C."/>
            <person name="Ramamoorthy G.K."/>
            <person name="Gryganskyi A."/>
            <person name="Culley D."/>
            <person name="Magnuson J.K."/>
            <person name="James T.Y."/>
            <person name="O'Malley M.A."/>
            <person name="Stajich J.E."/>
            <person name="Spatafora J.W."/>
            <person name="Visel A."/>
            <person name="Grigoriev I.V."/>
        </authorList>
    </citation>
    <scope>NUCLEOTIDE SEQUENCE [LARGE SCALE GENOMIC DNA]</scope>
    <source>
        <strain evidence="1 2">NRRL 3301</strain>
    </source>
</reference>
<dbReference type="GO" id="GO:0002161">
    <property type="term" value="F:aminoacyl-tRNA deacylase activity"/>
    <property type="evidence" value="ECO:0007669"/>
    <property type="project" value="InterPro"/>
</dbReference>
<dbReference type="PANTHER" id="PTHR30411">
    <property type="entry name" value="CYTOPLASMIC PROTEIN"/>
    <property type="match status" value="1"/>
</dbReference>
<dbReference type="OrthoDB" id="1058301at2759"/>
<evidence type="ECO:0000313" key="1">
    <source>
        <dbReference type="EMBL" id="ORX53538.1"/>
    </source>
</evidence>
<dbReference type="EMBL" id="MCGT01000015">
    <property type="protein sequence ID" value="ORX53538.1"/>
    <property type="molecule type" value="Genomic_DNA"/>
</dbReference>